<keyword evidence="3 7" id="KW-0812">Transmembrane</keyword>
<feature type="region of interest" description="Disordered" evidence="6">
    <location>
        <begin position="120"/>
        <end position="167"/>
    </location>
</feature>
<proteinExistence type="predicted"/>
<keyword evidence="5 7" id="KW-0472">Membrane</keyword>
<protein>
    <recommendedName>
        <fullName evidence="8">Cardiolipin synthase N-terminal domain-containing protein</fullName>
    </recommendedName>
</protein>
<keyword evidence="2" id="KW-1003">Cell membrane</keyword>
<dbReference type="GO" id="GO:0005886">
    <property type="term" value="C:plasma membrane"/>
    <property type="evidence" value="ECO:0007669"/>
    <property type="project" value="UniProtKB-SubCell"/>
</dbReference>
<evidence type="ECO:0000259" key="8">
    <source>
        <dbReference type="Pfam" id="PF13396"/>
    </source>
</evidence>
<dbReference type="Pfam" id="PF13396">
    <property type="entry name" value="PLDc_N"/>
    <property type="match status" value="1"/>
</dbReference>
<dbReference type="RefSeq" id="WP_203742795.1">
    <property type="nucleotide sequence ID" value="NZ_BONF01000008.1"/>
</dbReference>
<keyword evidence="4 7" id="KW-1133">Transmembrane helix</keyword>
<evidence type="ECO:0000256" key="1">
    <source>
        <dbReference type="ARBA" id="ARBA00004651"/>
    </source>
</evidence>
<evidence type="ECO:0000256" key="5">
    <source>
        <dbReference type="ARBA" id="ARBA00023136"/>
    </source>
</evidence>
<feature type="compositionally biased region" description="Pro residues" evidence="6">
    <location>
        <begin position="130"/>
        <end position="159"/>
    </location>
</feature>
<keyword evidence="10" id="KW-1185">Reference proteome</keyword>
<feature type="domain" description="Cardiolipin synthase N-terminal" evidence="8">
    <location>
        <begin position="19"/>
        <end position="61"/>
    </location>
</feature>
<gene>
    <name evidence="9" type="ORF">Cba03nite_11620</name>
</gene>
<dbReference type="AlphaFoldDB" id="A0A8J3NHH9"/>
<feature type="compositionally biased region" description="Low complexity" evidence="6">
    <location>
        <begin position="120"/>
        <end position="129"/>
    </location>
</feature>
<dbReference type="Proteomes" id="UP000601223">
    <property type="component" value="Unassembled WGS sequence"/>
</dbReference>
<evidence type="ECO:0000256" key="4">
    <source>
        <dbReference type="ARBA" id="ARBA00022989"/>
    </source>
</evidence>
<sequence length="167" mass="18037">MDFWDVFWLLLIFIPLLLIWAFAIIDIFRRDDLSGWLKALWIVIVILMPFLGTLIYLIFRQPGATPQERKAMDEASREFVAKYAPTDTAQQLSLLSDLHDRGKLTDAEFAAEKARVLDAARAAGSATPAGGPPPVPGTPPAAPAAPPPPPPPSSTPPTRPAGFGPTA</sequence>
<feature type="transmembrane region" description="Helical" evidence="7">
    <location>
        <begin position="6"/>
        <end position="28"/>
    </location>
</feature>
<accession>A0A8J3NHH9</accession>
<dbReference type="EMBL" id="BONF01000008">
    <property type="protein sequence ID" value="GIF79813.1"/>
    <property type="molecule type" value="Genomic_DNA"/>
</dbReference>
<comment type="subcellular location">
    <subcellularLocation>
        <location evidence="1">Cell membrane</location>
        <topology evidence="1">Multi-pass membrane protein</topology>
    </subcellularLocation>
</comment>
<evidence type="ECO:0000256" key="7">
    <source>
        <dbReference type="SAM" id="Phobius"/>
    </source>
</evidence>
<evidence type="ECO:0000256" key="2">
    <source>
        <dbReference type="ARBA" id="ARBA00022475"/>
    </source>
</evidence>
<evidence type="ECO:0000256" key="6">
    <source>
        <dbReference type="SAM" id="MobiDB-lite"/>
    </source>
</evidence>
<name>A0A8J3NHH9_9ACTN</name>
<comment type="caution">
    <text evidence="9">The sequence shown here is derived from an EMBL/GenBank/DDBJ whole genome shotgun (WGS) entry which is preliminary data.</text>
</comment>
<feature type="transmembrane region" description="Helical" evidence="7">
    <location>
        <begin position="40"/>
        <end position="59"/>
    </location>
</feature>
<evidence type="ECO:0000256" key="3">
    <source>
        <dbReference type="ARBA" id="ARBA00022692"/>
    </source>
</evidence>
<evidence type="ECO:0000313" key="10">
    <source>
        <dbReference type="Proteomes" id="UP000601223"/>
    </source>
</evidence>
<reference evidence="9 10" key="1">
    <citation type="submission" date="2021-01" db="EMBL/GenBank/DDBJ databases">
        <title>Whole genome shotgun sequence of Catellatospora bangladeshensis NBRC 107357.</title>
        <authorList>
            <person name="Komaki H."/>
            <person name="Tamura T."/>
        </authorList>
    </citation>
    <scope>NUCLEOTIDE SEQUENCE [LARGE SCALE GENOMIC DNA]</scope>
    <source>
        <strain evidence="9 10">NBRC 107357</strain>
    </source>
</reference>
<dbReference type="InterPro" id="IPR027379">
    <property type="entry name" value="CLS_N"/>
</dbReference>
<organism evidence="9 10">
    <name type="scientific">Catellatospora bangladeshensis</name>
    <dbReference type="NCBI Taxonomy" id="310355"/>
    <lineage>
        <taxon>Bacteria</taxon>
        <taxon>Bacillati</taxon>
        <taxon>Actinomycetota</taxon>
        <taxon>Actinomycetes</taxon>
        <taxon>Micromonosporales</taxon>
        <taxon>Micromonosporaceae</taxon>
        <taxon>Catellatospora</taxon>
    </lineage>
</organism>
<evidence type="ECO:0000313" key="9">
    <source>
        <dbReference type="EMBL" id="GIF79813.1"/>
    </source>
</evidence>